<organism evidence="12 13">
    <name type="scientific">Thelephora terrestris</name>
    <dbReference type="NCBI Taxonomy" id="56493"/>
    <lineage>
        <taxon>Eukaryota</taxon>
        <taxon>Fungi</taxon>
        <taxon>Dikarya</taxon>
        <taxon>Basidiomycota</taxon>
        <taxon>Agaricomycotina</taxon>
        <taxon>Agaricomycetes</taxon>
        <taxon>Thelephorales</taxon>
        <taxon>Thelephoraceae</taxon>
        <taxon>Thelephora</taxon>
    </lineage>
</organism>
<dbReference type="InterPro" id="IPR027474">
    <property type="entry name" value="L-asparaginase_N"/>
</dbReference>
<dbReference type="CDD" id="cd08963">
    <property type="entry name" value="L-asparaginase_I"/>
    <property type="match status" value="1"/>
</dbReference>
<dbReference type="InterPro" id="IPR027475">
    <property type="entry name" value="Asparaginase/glutaminase_AS2"/>
</dbReference>
<dbReference type="FunFam" id="3.40.50.40:FF:000001">
    <property type="entry name" value="L-asparaginase 1"/>
    <property type="match status" value="1"/>
</dbReference>
<evidence type="ECO:0000259" key="11">
    <source>
        <dbReference type="Pfam" id="PF17763"/>
    </source>
</evidence>
<dbReference type="PANTHER" id="PTHR11707">
    <property type="entry name" value="L-ASPARAGINASE"/>
    <property type="match status" value="1"/>
</dbReference>
<dbReference type="InterPro" id="IPR027473">
    <property type="entry name" value="L-asparaginase_C"/>
</dbReference>
<evidence type="ECO:0000313" key="13">
    <source>
        <dbReference type="Proteomes" id="UP000736335"/>
    </source>
</evidence>
<evidence type="ECO:0000256" key="8">
    <source>
        <dbReference type="PROSITE-ProRule" id="PRU10100"/>
    </source>
</evidence>
<dbReference type="PANTHER" id="PTHR11707:SF28">
    <property type="entry name" value="60 KDA LYSOPHOSPHOLIPASE"/>
    <property type="match status" value="1"/>
</dbReference>
<evidence type="ECO:0000256" key="3">
    <source>
        <dbReference type="ARBA" id="ARBA00022801"/>
    </source>
</evidence>
<feature type="domain" description="Asparaginase/glutaminase C-terminal" evidence="11">
    <location>
        <begin position="322"/>
        <end position="439"/>
    </location>
</feature>
<evidence type="ECO:0000313" key="12">
    <source>
        <dbReference type="EMBL" id="KAF9792365.1"/>
    </source>
</evidence>
<dbReference type="Gene3D" id="3.40.50.40">
    <property type="match status" value="1"/>
</dbReference>
<evidence type="ECO:0000256" key="6">
    <source>
        <dbReference type="PROSITE-ProRule" id="PRU00023"/>
    </source>
</evidence>
<dbReference type="PROSITE" id="PS00917">
    <property type="entry name" value="ASN_GLN_ASE_2"/>
    <property type="match status" value="1"/>
</dbReference>
<evidence type="ECO:0000256" key="4">
    <source>
        <dbReference type="ARBA" id="ARBA00023043"/>
    </source>
</evidence>
<dbReference type="Gene3D" id="3.40.50.1170">
    <property type="entry name" value="L-asparaginase, N-terminal domain"/>
    <property type="match status" value="1"/>
</dbReference>
<dbReference type="PIRSF" id="PIRSF500176">
    <property type="entry name" value="L_ASNase"/>
    <property type="match status" value="1"/>
</dbReference>
<evidence type="ECO:0000256" key="9">
    <source>
        <dbReference type="SAM" id="MobiDB-lite"/>
    </source>
</evidence>
<dbReference type="InterPro" id="IPR036152">
    <property type="entry name" value="Asp/glu_Ase-like_sf"/>
</dbReference>
<dbReference type="PIRSF" id="PIRSF001220">
    <property type="entry name" value="L-ASNase_gatD"/>
    <property type="match status" value="1"/>
</dbReference>
<dbReference type="OrthoDB" id="542841at2759"/>
<keyword evidence="3" id="KW-0378">Hydrolase</keyword>
<gene>
    <name evidence="12" type="ORF">BJ322DRAFT_996013</name>
</gene>
<name>A0A9P6HQ31_9AGAM</name>
<keyword evidence="13" id="KW-1185">Reference proteome</keyword>
<dbReference type="GO" id="GO:0004067">
    <property type="term" value="F:asparaginase activity"/>
    <property type="evidence" value="ECO:0007669"/>
    <property type="project" value="UniProtKB-UniRule"/>
</dbReference>
<dbReference type="PROSITE" id="PS50297">
    <property type="entry name" value="ANK_REP_REGION"/>
    <property type="match status" value="2"/>
</dbReference>
<dbReference type="InterPro" id="IPR002110">
    <property type="entry name" value="Ankyrin_rpt"/>
</dbReference>
<dbReference type="SMART" id="SM00870">
    <property type="entry name" value="Asparaginase"/>
    <property type="match status" value="1"/>
</dbReference>
<dbReference type="FunFam" id="3.40.50.1170:FF:000003">
    <property type="entry name" value="60 kDa lysophospholipase"/>
    <property type="match status" value="1"/>
</dbReference>
<evidence type="ECO:0000259" key="10">
    <source>
        <dbReference type="Pfam" id="PF00710"/>
    </source>
</evidence>
<evidence type="ECO:0000256" key="2">
    <source>
        <dbReference type="ARBA" id="ARBA00022737"/>
    </source>
</evidence>
<feature type="active site" evidence="8">
    <location>
        <position position="194"/>
    </location>
</feature>
<dbReference type="GO" id="GO:0006528">
    <property type="term" value="P:asparagine metabolic process"/>
    <property type="evidence" value="ECO:0007669"/>
    <property type="project" value="UniProtKB-ARBA"/>
</dbReference>
<proteinExistence type="inferred from homology"/>
<dbReference type="Pfam" id="PF12796">
    <property type="entry name" value="Ank_2"/>
    <property type="match status" value="1"/>
</dbReference>
<dbReference type="Gene3D" id="1.25.40.20">
    <property type="entry name" value="Ankyrin repeat-containing domain"/>
    <property type="match status" value="1"/>
</dbReference>
<dbReference type="InterPro" id="IPR006034">
    <property type="entry name" value="Asparaginase/glutaminase-like"/>
</dbReference>
<dbReference type="PROSITE" id="PS50088">
    <property type="entry name" value="ANK_REPEAT"/>
    <property type="match status" value="2"/>
</dbReference>
<dbReference type="Proteomes" id="UP000736335">
    <property type="component" value="Unassembled WGS sequence"/>
</dbReference>
<dbReference type="SUPFAM" id="SSF48403">
    <property type="entry name" value="Ankyrin repeat"/>
    <property type="match status" value="1"/>
</dbReference>
<accession>A0A9P6HQ31</accession>
<keyword evidence="4 6" id="KW-0040">ANK repeat</keyword>
<evidence type="ECO:0000256" key="5">
    <source>
        <dbReference type="ARBA" id="ARBA00061199"/>
    </source>
</evidence>
<dbReference type="EMBL" id="WIUZ02000001">
    <property type="protein sequence ID" value="KAF9792365.1"/>
    <property type="molecule type" value="Genomic_DNA"/>
</dbReference>
<reference evidence="12" key="2">
    <citation type="submission" date="2020-11" db="EMBL/GenBank/DDBJ databases">
        <authorList>
            <consortium name="DOE Joint Genome Institute"/>
            <person name="Kuo A."/>
            <person name="Miyauchi S."/>
            <person name="Kiss E."/>
            <person name="Drula E."/>
            <person name="Kohler A."/>
            <person name="Sanchez-Garcia M."/>
            <person name="Andreopoulos B."/>
            <person name="Barry K.W."/>
            <person name="Bonito G."/>
            <person name="Buee M."/>
            <person name="Carver A."/>
            <person name="Chen C."/>
            <person name="Cichocki N."/>
            <person name="Clum A."/>
            <person name="Culley D."/>
            <person name="Crous P.W."/>
            <person name="Fauchery L."/>
            <person name="Girlanda M."/>
            <person name="Hayes R."/>
            <person name="Keri Z."/>
            <person name="Labutti K."/>
            <person name="Lipzen A."/>
            <person name="Lombard V."/>
            <person name="Magnuson J."/>
            <person name="Maillard F."/>
            <person name="Morin E."/>
            <person name="Murat C."/>
            <person name="Nolan M."/>
            <person name="Ohm R."/>
            <person name="Pangilinan J."/>
            <person name="Pereira M."/>
            <person name="Perotto S."/>
            <person name="Peter M."/>
            <person name="Riley R."/>
            <person name="Sitrit Y."/>
            <person name="Stielow B."/>
            <person name="Szollosi G."/>
            <person name="Zifcakova L."/>
            <person name="Stursova M."/>
            <person name="Spatafora J.W."/>
            <person name="Tedersoo L."/>
            <person name="Vaario L.-M."/>
            <person name="Yamada A."/>
            <person name="Yan M."/>
            <person name="Wang P."/>
            <person name="Xu J."/>
            <person name="Bruns T."/>
            <person name="Baldrian P."/>
            <person name="Vilgalys R."/>
            <person name="Henrissat B."/>
            <person name="Grigoriev I.V."/>
            <person name="Hibbett D."/>
            <person name="Nagy L.G."/>
            <person name="Martin F.M."/>
        </authorList>
    </citation>
    <scope>NUCLEOTIDE SEQUENCE</scope>
    <source>
        <strain evidence="12">UH-Tt-Lm1</strain>
    </source>
</reference>
<dbReference type="InterPro" id="IPR040919">
    <property type="entry name" value="Asparaginase_C"/>
</dbReference>
<dbReference type="PROSITE" id="PS00144">
    <property type="entry name" value="ASN_GLN_ASE_1"/>
    <property type="match status" value="1"/>
</dbReference>
<feature type="repeat" description="ANK" evidence="6">
    <location>
        <begin position="558"/>
        <end position="590"/>
    </location>
</feature>
<dbReference type="PROSITE" id="PS51732">
    <property type="entry name" value="ASN_GLN_ASE_3"/>
    <property type="match status" value="1"/>
</dbReference>
<evidence type="ECO:0000256" key="7">
    <source>
        <dbReference type="PROSITE-ProRule" id="PRU10099"/>
    </source>
</evidence>
<comment type="similarity">
    <text evidence="5">In the N-terminal section; belongs to the asparaginase 1 family.</text>
</comment>
<feature type="repeat" description="ANK" evidence="6">
    <location>
        <begin position="591"/>
        <end position="623"/>
    </location>
</feature>
<comment type="caution">
    <text evidence="12">The sequence shown here is derived from an EMBL/GenBank/DDBJ whole genome shotgun (WGS) entry which is preliminary data.</text>
</comment>
<keyword evidence="2" id="KW-0677">Repeat</keyword>
<feature type="region of interest" description="Disordered" evidence="9">
    <location>
        <begin position="56"/>
        <end position="80"/>
    </location>
</feature>
<dbReference type="Pfam" id="PF00710">
    <property type="entry name" value="Asparaginase"/>
    <property type="match status" value="1"/>
</dbReference>
<dbReference type="InterPro" id="IPR036770">
    <property type="entry name" value="Ankyrin_rpt-contain_sf"/>
</dbReference>
<feature type="active site" evidence="7">
    <location>
        <position position="18"/>
    </location>
</feature>
<protein>
    <recommendedName>
        <fullName evidence="1">asparaginase</fullName>
        <ecNumber evidence="1">3.5.1.1</ecNumber>
    </recommendedName>
</protein>
<dbReference type="EC" id="3.5.1.1" evidence="1"/>
<dbReference type="Pfam" id="PF17763">
    <property type="entry name" value="Asparaginase_C"/>
    <property type="match status" value="1"/>
</dbReference>
<feature type="domain" description="L-asparaginase N-terminal" evidence="10">
    <location>
        <begin position="9"/>
        <end position="295"/>
    </location>
</feature>
<dbReference type="PRINTS" id="PR00139">
    <property type="entry name" value="ASNGLNASE"/>
</dbReference>
<sequence>MELSSDESRILVIYTGGTIGMLIGSDGYSPEPYFLTEFLRSQARFHDPLQHSLFSNAGSSSTYRQWSNTNSGRNTPSVPETTFANVTQHTLPVRSTRRVGRDGSLIPAPSNNPSSSRPTGCTEIFEGVYECRLPSLVTPRSSSGQGGKRIRYAILEWVPLMDSSNIEIDDWIRIATEIELNYATFDAFVILHGTDTMAYTASALSFMLEDLGKTVIMTGAQIPLSQLRNDAADNFLGALVIAGQYIIPECALFFNHTLYRGNRVSKVSSYELNAYDSPNFPPLVNVGIDVVVNWMNVIRQTNPHRFRAHKSRISPQMCCTATLRLFPGITVATVRAFLNPSIKGVSDRFPGSGNAPHRSELMDAIREACDHGVVIVAISQCTKGAVSDAYEAGRGLLQAGVIPGGDMTPEAKRVQCALTKLSYLLSKPSLSIAEVRNLMGTSLRGELTRVSGKAPATSQSAQTTMDEQIGKIQGILSYAVKLSSQKHSTIPTVPSITVNSVEDSPSPWTWTAAEATSTEASLIPFVTHLATARDDPHALEFCFHTDSAGEVANSLDVSGRSPLHTAAMNNSVKCVGMLLERGALVHLRDSLGHTPLYYAARMKHESIVDLLVRAGANLGGSDIEGGFADIAIRKAIQYGDEGAMQVWQKSGISLENKRILKEDL</sequence>
<dbReference type="InterPro" id="IPR037152">
    <property type="entry name" value="L-asparaginase_N_sf"/>
</dbReference>
<dbReference type="SMART" id="SM00248">
    <property type="entry name" value="ANK"/>
    <property type="match status" value="2"/>
</dbReference>
<dbReference type="AlphaFoldDB" id="A0A9P6HQ31"/>
<dbReference type="InterPro" id="IPR020827">
    <property type="entry name" value="Asparaginase/glutaminase_AS1"/>
</dbReference>
<evidence type="ECO:0000256" key="1">
    <source>
        <dbReference type="ARBA" id="ARBA00012920"/>
    </source>
</evidence>
<dbReference type="SUPFAM" id="SSF53774">
    <property type="entry name" value="Glutaminase/Asparaginase"/>
    <property type="match status" value="1"/>
</dbReference>
<reference evidence="12" key="1">
    <citation type="journal article" date="2020" name="Nat. Commun.">
        <title>Large-scale genome sequencing of mycorrhizal fungi provides insights into the early evolution of symbiotic traits.</title>
        <authorList>
            <person name="Miyauchi S."/>
            <person name="Kiss E."/>
            <person name="Kuo A."/>
            <person name="Drula E."/>
            <person name="Kohler A."/>
            <person name="Sanchez-Garcia M."/>
            <person name="Morin E."/>
            <person name="Andreopoulos B."/>
            <person name="Barry K.W."/>
            <person name="Bonito G."/>
            <person name="Buee M."/>
            <person name="Carver A."/>
            <person name="Chen C."/>
            <person name="Cichocki N."/>
            <person name="Clum A."/>
            <person name="Culley D."/>
            <person name="Crous P.W."/>
            <person name="Fauchery L."/>
            <person name="Girlanda M."/>
            <person name="Hayes R.D."/>
            <person name="Keri Z."/>
            <person name="LaButti K."/>
            <person name="Lipzen A."/>
            <person name="Lombard V."/>
            <person name="Magnuson J."/>
            <person name="Maillard F."/>
            <person name="Murat C."/>
            <person name="Nolan M."/>
            <person name="Ohm R.A."/>
            <person name="Pangilinan J."/>
            <person name="Pereira M.F."/>
            <person name="Perotto S."/>
            <person name="Peter M."/>
            <person name="Pfister S."/>
            <person name="Riley R."/>
            <person name="Sitrit Y."/>
            <person name="Stielow J.B."/>
            <person name="Szollosi G."/>
            <person name="Zifcakova L."/>
            <person name="Stursova M."/>
            <person name="Spatafora J.W."/>
            <person name="Tedersoo L."/>
            <person name="Vaario L.M."/>
            <person name="Yamada A."/>
            <person name="Yan M."/>
            <person name="Wang P."/>
            <person name="Xu J."/>
            <person name="Bruns T."/>
            <person name="Baldrian P."/>
            <person name="Vilgalys R."/>
            <person name="Dunand C."/>
            <person name="Henrissat B."/>
            <person name="Grigoriev I.V."/>
            <person name="Hibbett D."/>
            <person name="Nagy L.G."/>
            <person name="Martin F.M."/>
        </authorList>
    </citation>
    <scope>NUCLEOTIDE SEQUENCE</scope>
    <source>
        <strain evidence="12">UH-Tt-Lm1</strain>
    </source>
</reference>
<dbReference type="SFLD" id="SFLDS00057">
    <property type="entry name" value="Glutaminase/Asparaginase"/>
    <property type="match status" value="1"/>
</dbReference>
<dbReference type="InterPro" id="IPR041725">
    <property type="entry name" value="L-asparaginase_I"/>
</dbReference>